<dbReference type="PANTHER" id="PTHR41317:SF1">
    <property type="entry name" value="PD-(D_E)XK NUCLEASE FAMILY TRANSPOSASE"/>
    <property type="match status" value="1"/>
</dbReference>
<evidence type="ECO:0000313" key="1">
    <source>
        <dbReference type="EMBL" id="SHK17920.1"/>
    </source>
</evidence>
<dbReference type="PANTHER" id="PTHR41317">
    <property type="entry name" value="PD-(D_E)XK NUCLEASE FAMILY TRANSPOSASE"/>
    <property type="match status" value="1"/>
</dbReference>
<name>A0A1M6QCQ5_9FIRM</name>
<sequence>MNKIKLMKPIVDFVFKRIFAGETKESKIVLIDLLNSILGLEKEEKIIEIIYLNPYNDKEYKEDKISIMDVKVKTQKDELIDIEVQINNRDNYRKRSLYYWSKMYGETIEDGDAYETLKKCIVVNILDFNLLKETKKYHSKFKVKDIEENFELLDDLEIHYLELPKFNDNKSVKEMNELEKWLVFIKDAGDEGKEELVNGIRNKSEVIDMAGKMLEKLSQDEKARQKYYQREKWLLDEKSKIAYEKIQRQRALEEGLKQGIKQGIEQGIEQGKIEIVKNLLMIGVDIEKIIQASGLSKKEIENIQKEIQH</sequence>
<reference evidence="2" key="1">
    <citation type="submission" date="2016-11" db="EMBL/GenBank/DDBJ databases">
        <authorList>
            <person name="Varghese N."/>
            <person name="Submissions S."/>
        </authorList>
    </citation>
    <scope>NUCLEOTIDE SEQUENCE [LARGE SCALE GENOMIC DNA]</scope>
    <source>
        <strain evidence="2">DSM 15518</strain>
    </source>
</reference>
<organism evidence="1 2">
    <name type="scientific">Tepidibacter formicigenes DSM 15518</name>
    <dbReference type="NCBI Taxonomy" id="1123349"/>
    <lineage>
        <taxon>Bacteria</taxon>
        <taxon>Bacillati</taxon>
        <taxon>Bacillota</taxon>
        <taxon>Clostridia</taxon>
        <taxon>Peptostreptococcales</taxon>
        <taxon>Peptostreptococcaceae</taxon>
        <taxon>Tepidibacter</taxon>
    </lineage>
</organism>
<dbReference type="STRING" id="1123349.SAMN02744037_01809"/>
<protein>
    <recommendedName>
        <fullName evidence="3">Rpn family recombination-promoting nuclease/putative transposase</fullName>
    </recommendedName>
</protein>
<evidence type="ECO:0008006" key="3">
    <source>
        <dbReference type="Google" id="ProtNLM"/>
    </source>
</evidence>
<dbReference type="EMBL" id="FRAE01000041">
    <property type="protein sequence ID" value="SHK17920.1"/>
    <property type="molecule type" value="Genomic_DNA"/>
</dbReference>
<dbReference type="RefSeq" id="WP_072889239.1">
    <property type="nucleotide sequence ID" value="NZ_FRAE01000041.1"/>
</dbReference>
<dbReference type="InterPro" id="IPR010106">
    <property type="entry name" value="RpnA"/>
</dbReference>
<dbReference type="Pfam" id="PF12784">
    <property type="entry name" value="PDDEXK_2"/>
    <property type="match status" value="1"/>
</dbReference>
<proteinExistence type="predicted"/>
<dbReference type="Proteomes" id="UP000242497">
    <property type="component" value="Unassembled WGS sequence"/>
</dbReference>
<dbReference type="NCBIfam" id="TIGR01784">
    <property type="entry name" value="T_den_put_tspse"/>
    <property type="match status" value="1"/>
</dbReference>
<dbReference type="AlphaFoldDB" id="A0A1M6QCQ5"/>
<keyword evidence="2" id="KW-1185">Reference proteome</keyword>
<gene>
    <name evidence="1" type="ORF">SAMN02744037_01809</name>
</gene>
<accession>A0A1M6QCQ5</accession>
<dbReference type="OrthoDB" id="2973070at2"/>
<evidence type="ECO:0000313" key="2">
    <source>
        <dbReference type="Proteomes" id="UP000242497"/>
    </source>
</evidence>